<reference evidence="1 2" key="1">
    <citation type="submission" date="2019-01" db="EMBL/GenBank/DDBJ databases">
        <title>Novel species of Cellulomonas.</title>
        <authorList>
            <person name="Liu Q."/>
            <person name="Xin Y.-H."/>
        </authorList>
    </citation>
    <scope>NUCLEOTIDE SEQUENCE [LARGE SCALE GENOMIC DNA]</scope>
    <source>
        <strain evidence="1 2">HLT2-17</strain>
    </source>
</reference>
<name>A0A4Q5N6M8_9MICO</name>
<comment type="caution">
    <text evidence="1">The sequence shown here is derived from an EMBL/GenBank/DDBJ whole genome shotgun (WGS) entry which is preliminary data.</text>
</comment>
<proteinExistence type="predicted"/>
<protein>
    <submittedName>
        <fullName evidence="1">DNA-binding protein</fullName>
    </submittedName>
</protein>
<dbReference type="Proteomes" id="UP000293764">
    <property type="component" value="Unassembled WGS sequence"/>
</dbReference>
<sequence length="66" mass="6870">MADSSAPLLAIVGRPAARACESAGYRAIADLEGASERQLLALHGLGPRAIKILRCQGPLSSAQRRS</sequence>
<dbReference type="GO" id="GO:0003677">
    <property type="term" value="F:DNA binding"/>
    <property type="evidence" value="ECO:0007669"/>
    <property type="project" value="UniProtKB-KW"/>
</dbReference>
<dbReference type="EMBL" id="SDWW01000004">
    <property type="protein sequence ID" value="RYV52637.1"/>
    <property type="molecule type" value="Genomic_DNA"/>
</dbReference>
<evidence type="ECO:0000313" key="2">
    <source>
        <dbReference type="Proteomes" id="UP000293764"/>
    </source>
</evidence>
<gene>
    <name evidence="1" type="ORF">EUA98_02785</name>
</gene>
<dbReference type="AlphaFoldDB" id="A0A4Q5N6M8"/>
<dbReference type="OrthoDB" id="7950977at2"/>
<accession>A0A4Q5N6M8</accession>
<keyword evidence="1" id="KW-0238">DNA-binding</keyword>
<evidence type="ECO:0000313" key="1">
    <source>
        <dbReference type="EMBL" id="RYV52637.1"/>
    </source>
</evidence>
<keyword evidence="2" id="KW-1185">Reference proteome</keyword>
<organism evidence="1 2">
    <name type="scientific">Pengzhenrongella frigida</name>
    <dbReference type="NCBI Taxonomy" id="1259133"/>
    <lineage>
        <taxon>Bacteria</taxon>
        <taxon>Bacillati</taxon>
        <taxon>Actinomycetota</taxon>
        <taxon>Actinomycetes</taxon>
        <taxon>Micrococcales</taxon>
        <taxon>Pengzhenrongella</taxon>
    </lineage>
</organism>
<dbReference type="Gene3D" id="1.10.150.20">
    <property type="entry name" value="5' to 3' exonuclease, C-terminal subdomain"/>
    <property type="match status" value="1"/>
</dbReference>